<evidence type="ECO:0008006" key="3">
    <source>
        <dbReference type="Google" id="ProtNLM"/>
    </source>
</evidence>
<organism evidence="1 2">
    <name type="scientific">Ureibacillus galli</name>
    <dbReference type="NCBI Taxonomy" id="2762222"/>
    <lineage>
        <taxon>Bacteria</taxon>
        <taxon>Bacillati</taxon>
        <taxon>Bacillota</taxon>
        <taxon>Bacilli</taxon>
        <taxon>Bacillales</taxon>
        <taxon>Caryophanaceae</taxon>
        <taxon>Ureibacillus</taxon>
    </lineage>
</organism>
<proteinExistence type="predicted"/>
<dbReference type="Proteomes" id="UP000640930">
    <property type="component" value="Unassembled WGS sequence"/>
</dbReference>
<accession>A0ABR8XAG2</accession>
<comment type="caution">
    <text evidence="1">The sequence shown here is derived from an EMBL/GenBank/DDBJ whole genome shotgun (WGS) entry which is preliminary data.</text>
</comment>
<dbReference type="EMBL" id="JACSQA010000006">
    <property type="protein sequence ID" value="MBD8026313.1"/>
    <property type="molecule type" value="Genomic_DNA"/>
</dbReference>
<gene>
    <name evidence="1" type="ORF">H9636_06540</name>
</gene>
<dbReference type="RefSeq" id="WP_191706814.1">
    <property type="nucleotide sequence ID" value="NZ_JACSQA010000006.1"/>
</dbReference>
<protein>
    <recommendedName>
        <fullName evidence="3">Integrase</fullName>
    </recommendedName>
</protein>
<name>A0ABR8XAG2_9BACL</name>
<keyword evidence="2" id="KW-1185">Reference proteome</keyword>
<evidence type="ECO:0000313" key="2">
    <source>
        <dbReference type="Proteomes" id="UP000640930"/>
    </source>
</evidence>
<reference evidence="1 2" key="1">
    <citation type="submission" date="2020-08" db="EMBL/GenBank/DDBJ databases">
        <title>A Genomic Blueprint of the Chicken Gut Microbiome.</title>
        <authorList>
            <person name="Gilroy R."/>
            <person name="Ravi A."/>
            <person name="Getino M."/>
            <person name="Pursley I."/>
            <person name="Horton D.L."/>
            <person name="Alikhan N.-F."/>
            <person name="Baker D."/>
            <person name="Gharbi K."/>
            <person name="Hall N."/>
            <person name="Watson M."/>
            <person name="Adriaenssens E.M."/>
            <person name="Foster-Nyarko E."/>
            <person name="Jarju S."/>
            <person name="Secka A."/>
            <person name="Antonio M."/>
            <person name="Oren A."/>
            <person name="Chaudhuri R."/>
            <person name="La Ragione R.M."/>
            <person name="Hildebrand F."/>
            <person name="Pallen M.J."/>
        </authorList>
    </citation>
    <scope>NUCLEOTIDE SEQUENCE [LARGE SCALE GENOMIC DNA]</scope>
    <source>
        <strain evidence="1 2">Re31</strain>
    </source>
</reference>
<sequence length="88" mass="10074">MSKRRNGLIKADLTERFNLEEYVNPNVVNPKASLSIEKAIEISVRQMRASGLRERTIHDYETFVNDFVRKTNVEYLLAIGVGAIYGSR</sequence>
<evidence type="ECO:0000313" key="1">
    <source>
        <dbReference type="EMBL" id="MBD8026313.1"/>
    </source>
</evidence>